<reference evidence="4" key="1">
    <citation type="submission" date="2017-10" db="EMBL/GenBank/DDBJ databases">
        <title>Rapid genome shrinkage in a self-fertile nematode reveals novel sperm competition proteins.</title>
        <authorList>
            <person name="Yin D."/>
            <person name="Schwarz E.M."/>
            <person name="Thomas C.G."/>
            <person name="Felde R.L."/>
            <person name="Korf I.F."/>
            <person name="Cutter A.D."/>
            <person name="Schartner C.M."/>
            <person name="Ralston E.J."/>
            <person name="Meyer B.J."/>
            <person name="Haag E.S."/>
        </authorList>
    </citation>
    <scope>NUCLEOTIDE SEQUENCE [LARGE SCALE GENOMIC DNA]</scope>
    <source>
        <strain evidence="4">JU1422</strain>
    </source>
</reference>
<organism evidence="3 4">
    <name type="scientific">Caenorhabditis nigoni</name>
    <dbReference type="NCBI Taxonomy" id="1611254"/>
    <lineage>
        <taxon>Eukaryota</taxon>
        <taxon>Metazoa</taxon>
        <taxon>Ecdysozoa</taxon>
        <taxon>Nematoda</taxon>
        <taxon>Chromadorea</taxon>
        <taxon>Rhabditida</taxon>
        <taxon>Rhabditina</taxon>
        <taxon>Rhabditomorpha</taxon>
        <taxon>Rhabditoidea</taxon>
        <taxon>Rhabditidae</taxon>
        <taxon>Peloderinae</taxon>
        <taxon>Caenorhabditis</taxon>
    </lineage>
</organism>
<evidence type="ECO:0000313" key="4">
    <source>
        <dbReference type="Proteomes" id="UP000230233"/>
    </source>
</evidence>
<gene>
    <name evidence="3" type="primary">Cnig_chr_I.g3174</name>
    <name evidence="3" type="ORF">B9Z55_003174</name>
</gene>
<comment type="caution">
    <text evidence="3">The sequence shown here is derived from an EMBL/GenBank/DDBJ whole genome shotgun (WGS) entry which is preliminary data.</text>
</comment>
<sequence>MNIQILLILCLVGFGAAALRSDVDDTRDELKKEMKEKLESLMDKVKEILENNQILKLVSLDKVMTETVEQLKKLDAVQYEEDIKPLSGQGQVKAAIQN</sequence>
<evidence type="ECO:0000256" key="1">
    <source>
        <dbReference type="SAM" id="Coils"/>
    </source>
</evidence>
<proteinExistence type="predicted"/>
<accession>A0A2G5VP91</accession>
<feature type="coiled-coil region" evidence="1">
    <location>
        <begin position="16"/>
        <end position="51"/>
    </location>
</feature>
<keyword evidence="4" id="KW-1185">Reference proteome</keyword>
<name>A0A2G5VP91_9PELO</name>
<dbReference type="EMBL" id="PDUG01000001">
    <property type="protein sequence ID" value="PIC53491.1"/>
    <property type="molecule type" value="Genomic_DNA"/>
</dbReference>
<keyword evidence="2" id="KW-0732">Signal</keyword>
<evidence type="ECO:0008006" key="5">
    <source>
        <dbReference type="Google" id="ProtNLM"/>
    </source>
</evidence>
<feature type="signal peptide" evidence="2">
    <location>
        <begin position="1"/>
        <end position="17"/>
    </location>
</feature>
<evidence type="ECO:0000256" key="2">
    <source>
        <dbReference type="SAM" id="SignalP"/>
    </source>
</evidence>
<evidence type="ECO:0000313" key="3">
    <source>
        <dbReference type="EMBL" id="PIC53491.1"/>
    </source>
</evidence>
<dbReference type="Proteomes" id="UP000230233">
    <property type="component" value="Chromosome I"/>
</dbReference>
<keyword evidence="1" id="KW-0175">Coiled coil</keyword>
<feature type="chain" id="PRO_5013613313" description="SXP/RAL-2 family protein Ani s 5-like cation-binding domain-containing protein" evidence="2">
    <location>
        <begin position="18"/>
        <end position="98"/>
    </location>
</feature>
<dbReference type="AlphaFoldDB" id="A0A2G5VP91"/>
<protein>
    <recommendedName>
        <fullName evidence="5">SXP/RAL-2 family protein Ani s 5-like cation-binding domain-containing protein</fullName>
    </recommendedName>
</protein>